<dbReference type="AlphaFoldDB" id="A0A2N0YZF8"/>
<protein>
    <submittedName>
        <fullName evidence="1">Uncharacterized protein</fullName>
    </submittedName>
</protein>
<proteinExistence type="predicted"/>
<dbReference type="Proteomes" id="UP000233375">
    <property type="component" value="Unassembled WGS sequence"/>
</dbReference>
<keyword evidence="2" id="KW-1185">Reference proteome</keyword>
<organism evidence="1 2">
    <name type="scientific">Niallia nealsonii</name>
    <dbReference type="NCBI Taxonomy" id="115979"/>
    <lineage>
        <taxon>Bacteria</taxon>
        <taxon>Bacillati</taxon>
        <taxon>Bacillota</taxon>
        <taxon>Bacilli</taxon>
        <taxon>Bacillales</taxon>
        <taxon>Bacillaceae</taxon>
        <taxon>Niallia</taxon>
    </lineage>
</organism>
<name>A0A2N0YZF8_9BACI</name>
<accession>A0A2N0YZF8</accession>
<dbReference type="EMBL" id="PISE01000037">
    <property type="protein sequence ID" value="PKG22634.1"/>
    <property type="molecule type" value="Genomic_DNA"/>
</dbReference>
<reference evidence="1 2" key="1">
    <citation type="journal article" date="2003" name="Int. J. Syst. Evol. Microbiol.">
        <title>Bacillus nealsonii sp. nov., isolated from a spacecraft-assembly facility, whose spores are gamma-radiation resistant.</title>
        <authorList>
            <person name="Venkateswaran K."/>
            <person name="Kempf M."/>
            <person name="Chen F."/>
            <person name="Satomi M."/>
            <person name="Nicholson W."/>
            <person name="Kern R."/>
        </authorList>
    </citation>
    <scope>NUCLEOTIDE SEQUENCE [LARGE SCALE GENOMIC DNA]</scope>
    <source>
        <strain evidence="1 2">FO-92</strain>
    </source>
</reference>
<evidence type="ECO:0000313" key="1">
    <source>
        <dbReference type="EMBL" id="PKG22634.1"/>
    </source>
</evidence>
<gene>
    <name evidence="1" type="ORF">CWS01_16000</name>
</gene>
<dbReference type="OrthoDB" id="2874037at2"/>
<sequence length="99" mass="11637">MDKHIKELQDQLKLEHKDVAKYTQHVLEALDKLIHEHRRIVASNAVAGIKPDGCKEHTFYRTMNEVKFTLTNELRKTVNDFKHLGDKHYVKNYPDGVKK</sequence>
<dbReference type="RefSeq" id="WP_101178184.1">
    <property type="nucleotide sequence ID" value="NZ_PISE01000037.1"/>
</dbReference>
<evidence type="ECO:0000313" key="2">
    <source>
        <dbReference type="Proteomes" id="UP000233375"/>
    </source>
</evidence>
<comment type="caution">
    <text evidence="1">The sequence shown here is derived from an EMBL/GenBank/DDBJ whole genome shotgun (WGS) entry which is preliminary data.</text>
</comment>